<evidence type="ECO:0000259" key="14">
    <source>
        <dbReference type="PROSITE" id="PS51007"/>
    </source>
</evidence>
<protein>
    <submittedName>
        <fullName evidence="15">Cytochrome C oxidase subunit II</fullName>
    </submittedName>
</protein>
<dbReference type="InterPro" id="IPR034236">
    <property type="entry name" value="CuRO_CcO_Caa3_II"/>
</dbReference>
<dbReference type="EMBL" id="QGNA01000004">
    <property type="protein sequence ID" value="PWS36004.1"/>
    <property type="molecule type" value="Genomic_DNA"/>
</dbReference>
<dbReference type="CDD" id="cd04213">
    <property type="entry name" value="CuRO_CcO_Caa3_II"/>
    <property type="match status" value="1"/>
</dbReference>
<dbReference type="AlphaFoldDB" id="A0A317FA98"/>
<dbReference type="Gene3D" id="2.60.40.420">
    <property type="entry name" value="Cupredoxins - blue copper proteins"/>
    <property type="match status" value="1"/>
</dbReference>
<comment type="catalytic activity">
    <reaction evidence="10">
        <text>4 Fe(II)-[cytochrome c] + O2 + 8 H(+)(in) = 4 Fe(III)-[cytochrome c] + 2 H2O + 4 H(+)(out)</text>
        <dbReference type="Rhea" id="RHEA:11436"/>
        <dbReference type="Rhea" id="RHEA-COMP:10350"/>
        <dbReference type="Rhea" id="RHEA-COMP:14399"/>
        <dbReference type="ChEBI" id="CHEBI:15377"/>
        <dbReference type="ChEBI" id="CHEBI:15378"/>
        <dbReference type="ChEBI" id="CHEBI:15379"/>
        <dbReference type="ChEBI" id="CHEBI:29033"/>
        <dbReference type="ChEBI" id="CHEBI:29034"/>
        <dbReference type="EC" id="7.1.1.9"/>
    </reaction>
</comment>
<evidence type="ECO:0000256" key="2">
    <source>
        <dbReference type="ARBA" id="ARBA00007866"/>
    </source>
</evidence>
<keyword evidence="6" id="KW-0249">Electron transport</keyword>
<dbReference type="PROSITE" id="PS00078">
    <property type="entry name" value="COX2"/>
    <property type="match status" value="1"/>
</dbReference>
<reference evidence="16" key="1">
    <citation type="submission" date="2018-05" db="EMBL/GenBank/DDBJ databases">
        <authorList>
            <person name="Du Z."/>
            <person name="Wang X."/>
        </authorList>
    </citation>
    <scope>NUCLEOTIDE SEQUENCE [LARGE SCALE GENOMIC DNA]</scope>
    <source>
        <strain evidence="16">CQN31</strain>
    </source>
</reference>
<feature type="domain" description="Cytochrome oxidase subunit II copper A binding" evidence="13">
    <location>
        <begin position="91"/>
        <end position="207"/>
    </location>
</feature>
<keyword evidence="8" id="KW-0186">Copper</keyword>
<comment type="similarity">
    <text evidence="2">Belongs to the cytochrome c oxidase subunit 2 family.</text>
</comment>
<keyword evidence="12" id="KW-1133">Transmembrane helix</keyword>
<dbReference type="SUPFAM" id="SSF46626">
    <property type="entry name" value="Cytochrome c"/>
    <property type="match status" value="1"/>
</dbReference>
<evidence type="ECO:0000256" key="11">
    <source>
        <dbReference type="PROSITE-ProRule" id="PRU00433"/>
    </source>
</evidence>
<dbReference type="InterPro" id="IPR001505">
    <property type="entry name" value="Copper_CuA"/>
</dbReference>
<dbReference type="InterPro" id="IPR045187">
    <property type="entry name" value="CcO_II"/>
</dbReference>
<evidence type="ECO:0000313" key="15">
    <source>
        <dbReference type="EMBL" id="PWS36004.1"/>
    </source>
</evidence>
<dbReference type="GO" id="GO:0005507">
    <property type="term" value="F:copper ion binding"/>
    <property type="evidence" value="ECO:0007669"/>
    <property type="project" value="InterPro"/>
</dbReference>
<organism evidence="15 16">
    <name type="scientific">Falsiroseomonas bella</name>
    <dbReference type="NCBI Taxonomy" id="2184016"/>
    <lineage>
        <taxon>Bacteria</taxon>
        <taxon>Pseudomonadati</taxon>
        <taxon>Pseudomonadota</taxon>
        <taxon>Alphaproteobacteria</taxon>
        <taxon>Acetobacterales</taxon>
        <taxon>Roseomonadaceae</taxon>
        <taxon>Falsiroseomonas</taxon>
    </lineage>
</organism>
<dbReference type="InterPro" id="IPR009056">
    <property type="entry name" value="Cyt_c-like_dom"/>
</dbReference>
<evidence type="ECO:0000256" key="7">
    <source>
        <dbReference type="ARBA" id="ARBA00023004"/>
    </source>
</evidence>
<evidence type="ECO:0000313" key="16">
    <source>
        <dbReference type="Proteomes" id="UP000245765"/>
    </source>
</evidence>
<sequence>MQSVLSPAGPYGAQIAQLTWLLFGGGAVIFGAVLLFLLVALLAGPRSRATLGSRRFVLAAGVGFPVAVLGLLLVHILLVGRAVSLPVPGDAQALRIEMIGRQFWWEVRYPETESGAGFVTANEVHIPVGRDVVLEVASGDVIHSVWIPALHGKIDMIPGRVNRRVIRADRPGVMRGQCTEYCGVQHALMAFFVVARTPQEYEDWLQRQRRPAAEPEDEFLAMGRRVFGEVGCGACHAVRGTEWTARLGPDLTHVGSRLSLAAGALDNHRGTLAGWIAGAQDLKPGNAMPSFAAALDGPELRAVAAWLESLK</sequence>
<dbReference type="Proteomes" id="UP000245765">
    <property type="component" value="Unassembled WGS sequence"/>
</dbReference>
<gene>
    <name evidence="15" type="ORF">DFH01_17830</name>
</gene>
<comment type="subcellular location">
    <subcellularLocation>
        <location evidence="1">Membrane</location>
    </subcellularLocation>
</comment>
<keyword evidence="7 11" id="KW-0408">Iron</keyword>
<evidence type="ECO:0000256" key="6">
    <source>
        <dbReference type="ARBA" id="ARBA00022982"/>
    </source>
</evidence>
<evidence type="ECO:0000256" key="10">
    <source>
        <dbReference type="ARBA" id="ARBA00047816"/>
    </source>
</evidence>
<accession>A0A317FA98</accession>
<keyword evidence="3" id="KW-0813">Transport</keyword>
<evidence type="ECO:0000256" key="9">
    <source>
        <dbReference type="ARBA" id="ARBA00023136"/>
    </source>
</evidence>
<evidence type="ECO:0000256" key="3">
    <source>
        <dbReference type="ARBA" id="ARBA00022448"/>
    </source>
</evidence>
<keyword evidence="4 11" id="KW-0349">Heme</keyword>
<proteinExistence type="inferred from homology"/>
<dbReference type="GO" id="GO:0042773">
    <property type="term" value="P:ATP synthesis coupled electron transport"/>
    <property type="evidence" value="ECO:0007669"/>
    <property type="project" value="TreeGrafter"/>
</dbReference>
<evidence type="ECO:0000256" key="8">
    <source>
        <dbReference type="ARBA" id="ARBA00023008"/>
    </source>
</evidence>
<evidence type="ECO:0000256" key="4">
    <source>
        <dbReference type="ARBA" id="ARBA00022617"/>
    </source>
</evidence>
<dbReference type="GO" id="GO:0016020">
    <property type="term" value="C:membrane"/>
    <property type="evidence" value="ECO:0007669"/>
    <property type="project" value="UniProtKB-SubCell"/>
</dbReference>
<name>A0A317FA98_9PROT</name>
<evidence type="ECO:0000256" key="12">
    <source>
        <dbReference type="SAM" id="Phobius"/>
    </source>
</evidence>
<dbReference type="InterPro" id="IPR002429">
    <property type="entry name" value="CcO_II-like_C"/>
</dbReference>
<dbReference type="InterPro" id="IPR036909">
    <property type="entry name" value="Cyt_c-like_dom_sf"/>
</dbReference>
<dbReference type="InterPro" id="IPR008972">
    <property type="entry name" value="Cupredoxin"/>
</dbReference>
<dbReference type="PROSITE" id="PS51007">
    <property type="entry name" value="CYTC"/>
    <property type="match status" value="1"/>
</dbReference>
<feature type="transmembrane region" description="Helical" evidence="12">
    <location>
        <begin position="20"/>
        <end position="44"/>
    </location>
</feature>
<keyword evidence="9 12" id="KW-0472">Membrane</keyword>
<keyword evidence="16" id="KW-1185">Reference proteome</keyword>
<comment type="caution">
    <text evidence="15">The sequence shown here is derived from an EMBL/GenBank/DDBJ whole genome shotgun (WGS) entry which is preliminary data.</text>
</comment>
<evidence type="ECO:0000259" key="13">
    <source>
        <dbReference type="PROSITE" id="PS50857"/>
    </source>
</evidence>
<dbReference type="Pfam" id="PF00116">
    <property type="entry name" value="COX2"/>
    <property type="match status" value="1"/>
</dbReference>
<dbReference type="GO" id="GO:0004129">
    <property type="term" value="F:cytochrome-c oxidase activity"/>
    <property type="evidence" value="ECO:0007669"/>
    <property type="project" value="UniProtKB-EC"/>
</dbReference>
<dbReference type="OrthoDB" id="9781261at2"/>
<dbReference type="GO" id="GO:0020037">
    <property type="term" value="F:heme binding"/>
    <property type="evidence" value="ECO:0007669"/>
    <property type="project" value="InterPro"/>
</dbReference>
<dbReference type="PANTHER" id="PTHR22888:SF9">
    <property type="entry name" value="CYTOCHROME C OXIDASE SUBUNIT 2"/>
    <property type="match status" value="1"/>
</dbReference>
<dbReference type="Pfam" id="PF00034">
    <property type="entry name" value="Cytochrom_C"/>
    <property type="match status" value="1"/>
</dbReference>
<feature type="transmembrane region" description="Helical" evidence="12">
    <location>
        <begin position="56"/>
        <end position="78"/>
    </location>
</feature>
<evidence type="ECO:0000256" key="1">
    <source>
        <dbReference type="ARBA" id="ARBA00004370"/>
    </source>
</evidence>
<feature type="domain" description="Cytochrome c" evidence="14">
    <location>
        <begin position="218"/>
        <end position="311"/>
    </location>
</feature>
<evidence type="ECO:0000256" key="5">
    <source>
        <dbReference type="ARBA" id="ARBA00022723"/>
    </source>
</evidence>
<keyword evidence="5 11" id="KW-0479">Metal-binding</keyword>
<dbReference type="PROSITE" id="PS50857">
    <property type="entry name" value="COX2_CUA"/>
    <property type="match status" value="1"/>
</dbReference>
<dbReference type="PANTHER" id="PTHR22888">
    <property type="entry name" value="CYTOCHROME C OXIDASE, SUBUNIT II"/>
    <property type="match status" value="1"/>
</dbReference>
<keyword evidence="12" id="KW-0812">Transmembrane</keyword>
<dbReference type="SUPFAM" id="SSF49503">
    <property type="entry name" value="Cupredoxins"/>
    <property type="match status" value="1"/>
</dbReference>